<evidence type="ECO:0000313" key="10">
    <source>
        <dbReference type="Proteomes" id="UP000809789"/>
    </source>
</evidence>
<protein>
    <recommendedName>
        <fullName evidence="8">Rhodopsin domain-containing protein</fullName>
    </recommendedName>
</protein>
<sequence>MQWIINGTPALEQQSSYITIIFACLSCMLLMVLLLGIRLIVGRRRGFMFARDDAVLIIAAVSALAYGALAISQTRLGLGLPPSLRPRANVENYALQNFIARPFYNFATTLFKVAMCLTFLRLNDRCAPKWAKRCIWTALGLCALHGVGYLTAIIFNCRPVQKSWKPDVPGICLPIGPFYYGTGITTIIMDLILYTAPLPVIWGSDRQLNVKLVMSSFPLLGLFTLVCSIMRVYSTKWVLRDRDAANFIMWGVVEAHVGIILTLLPRLRTILLTKSSSGDKSRSDYPSHASTLRRTQNSTVAAQTSSLQRKESQDAILQGEEQDTEFAKAGDVILQTRHWQVKRGE</sequence>
<dbReference type="AlphaFoldDB" id="A0A8K0L8M4"/>
<feature type="transmembrane region" description="Helical" evidence="7">
    <location>
        <begin position="17"/>
        <end position="41"/>
    </location>
</feature>
<feature type="transmembrane region" description="Helical" evidence="7">
    <location>
        <begin position="178"/>
        <end position="200"/>
    </location>
</feature>
<dbReference type="EMBL" id="JAESVG020000002">
    <property type="protein sequence ID" value="KAG8630534.1"/>
    <property type="molecule type" value="Genomic_DNA"/>
</dbReference>
<reference evidence="9" key="1">
    <citation type="submission" date="2021-07" db="EMBL/GenBank/DDBJ databases">
        <title>Elsinoe batatas strain:CRI-CJ2 Genome sequencing and assembly.</title>
        <authorList>
            <person name="Huang L."/>
        </authorList>
    </citation>
    <scope>NUCLEOTIDE SEQUENCE</scope>
    <source>
        <strain evidence="9">CRI-CJ2</strain>
    </source>
</reference>
<proteinExistence type="inferred from homology"/>
<keyword evidence="4 7" id="KW-0472">Membrane</keyword>
<keyword evidence="3 7" id="KW-1133">Transmembrane helix</keyword>
<comment type="similarity">
    <text evidence="5">Belongs to the SAT4 family.</text>
</comment>
<keyword evidence="2 7" id="KW-0812">Transmembrane</keyword>
<evidence type="ECO:0000256" key="2">
    <source>
        <dbReference type="ARBA" id="ARBA00022692"/>
    </source>
</evidence>
<feature type="domain" description="Rhodopsin" evidence="8">
    <location>
        <begin position="40"/>
        <end position="271"/>
    </location>
</feature>
<feature type="region of interest" description="Disordered" evidence="6">
    <location>
        <begin position="276"/>
        <end position="321"/>
    </location>
</feature>
<name>A0A8K0L8M4_9PEZI</name>
<dbReference type="InterPro" id="IPR049326">
    <property type="entry name" value="Rhodopsin_dom_fungi"/>
</dbReference>
<comment type="caution">
    <text evidence="9">The sequence shown here is derived from an EMBL/GenBank/DDBJ whole genome shotgun (WGS) entry which is preliminary data.</text>
</comment>
<dbReference type="Pfam" id="PF20684">
    <property type="entry name" value="Fung_rhodopsin"/>
    <property type="match status" value="1"/>
</dbReference>
<evidence type="ECO:0000256" key="3">
    <source>
        <dbReference type="ARBA" id="ARBA00022989"/>
    </source>
</evidence>
<comment type="subcellular location">
    <subcellularLocation>
        <location evidence="1">Membrane</location>
        <topology evidence="1">Multi-pass membrane protein</topology>
    </subcellularLocation>
</comment>
<feature type="transmembrane region" description="Helical" evidence="7">
    <location>
        <begin position="134"/>
        <end position="155"/>
    </location>
</feature>
<dbReference type="GO" id="GO:0016020">
    <property type="term" value="C:membrane"/>
    <property type="evidence" value="ECO:0007669"/>
    <property type="project" value="UniProtKB-SubCell"/>
</dbReference>
<feature type="transmembrane region" description="Helical" evidence="7">
    <location>
        <begin position="245"/>
        <end position="264"/>
    </location>
</feature>
<accession>A0A8K0L8M4</accession>
<feature type="transmembrane region" description="Helical" evidence="7">
    <location>
        <begin position="53"/>
        <end position="72"/>
    </location>
</feature>
<feature type="transmembrane region" description="Helical" evidence="7">
    <location>
        <begin position="212"/>
        <end position="233"/>
    </location>
</feature>
<feature type="compositionally biased region" description="Polar residues" evidence="6">
    <location>
        <begin position="288"/>
        <end position="307"/>
    </location>
</feature>
<evidence type="ECO:0000259" key="8">
    <source>
        <dbReference type="Pfam" id="PF20684"/>
    </source>
</evidence>
<dbReference type="Proteomes" id="UP000809789">
    <property type="component" value="Unassembled WGS sequence"/>
</dbReference>
<keyword evidence="10" id="KW-1185">Reference proteome</keyword>
<dbReference type="PANTHER" id="PTHR33048:SF47">
    <property type="entry name" value="INTEGRAL MEMBRANE PROTEIN-RELATED"/>
    <property type="match status" value="1"/>
</dbReference>
<dbReference type="OrthoDB" id="10017208at2759"/>
<evidence type="ECO:0000313" key="9">
    <source>
        <dbReference type="EMBL" id="KAG8630534.1"/>
    </source>
</evidence>
<evidence type="ECO:0000256" key="4">
    <source>
        <dbReference type="ARBA" id="ARBA00023136"/>
    </source>
</evidence>
<dbReference type="InterPro" id="IPR052337">
    <property type="entry name" value="SAT4-like"/>
</dbReference>
<organism evidence="9 10">
    <name type="scientific">Elsinoe batatas</name>
    <dbReference type="NCBI Taxonomy" id="2601811"/>
    <lineage>
        <taxon>Eukaryota</taxon>
        <taxon>Fungi</taxon>
        <taxon>Dikarya</taxon>
        <taxon>Ascomycota</taxon>
        <taxon>Pezizomycotina</taxon>
        <taxon>Dothideomycetes</taxon>
        <taxon>Dothideomycetidae</taxon>
        <taxon>Myriangiales</taxon>
        <taxon>Elsinoaceae</taxon>
        <taxon>Elsinoe</taxon>
    </lineage>
</organism>
<evidence type="ECO:0000256" key="7">
    <source>
        <dbReference type="SAM" id="Phobius"/>
    </source>
</evidence>
<feature type="transmembrane region" description="Helical" evidence="7">
    <location>
        <begin position="103"/>
        <end position="122"/>
    </location>
</feature>
<evidence type="ECO:0000256" key="1">
    <source>
        <dbReference type="ARBA" id="ARBA00004141"/>
    </source>
</evidence>
<evidence type="ECO:0000256" key="6">
    <source>
        <dbReference type="SAM" id="MobiDB-lite"/>
    </source>
</evidence>
<gene>
    <name evidence="9" type="ORF">KVT40_002153</name>
</gene>
<dbReference type="PANTHER" id="PTHR33048">
    <property type="entry name" value="PTH11-LIKE INTEGRAL MEMBRANE PROTEIN (AFU_ORTHOLOGUE AFUA_5G11245)"/>
    <property type="match status" value="1"/>
</dbReference>
<evidence type="ECO:0000256" key="5">
    <source>
        <dbReference type="ARBA" id="ARBA00038359"/>
    </source>
</evidence>